<protein>
    <recommendedName>
        <fullName evidence="3 11">DNA-directed RNA polymerase subunit omega</fullName>
        <shortName evidence="11">RNAP omega subunit</shortName>
        <ecNumber evidence="2 11">2.7.7.6</ecNumber>
    </recommendedName>
    <alternativeName>
        <fullName evidence="11">RNA polymerase omega subunit</fullName>
    </alternativeName>
    <alternativeName>
        <fullName evidence="9 11">Transcriptase subunit omega</fullName>
    </alternativeName>
</protein>
<keyword evidence="5 11" id="KW-0808">Transferase</keyword>
<reference evidence="12 15" key="1">
    <citation type="submission" date="2017-01" db="EMBL/GenBank/DDBJ databases">
        <title>Complete Genome Sequence of Dolosigranulum pigrum isolated from a Patient with interstitial lung disease.</title>
        <authorList>
            <person name="Mukhopadhyay R."/>
            <person name="Joaquin J."/>
            <person name="Hogue R."/>
            <person name="Fitzgerald S."/>
            <person name="Jospin G."/>
            <person name="Eisen J.A."/>
            <person name="Chaturvedi V."/>
        </authorList>
    </citation>
    <scope>NUCLEOTIDE SEQUENCE [LARGE SCALE GENOMIC DNA]</scope>
    <source>
        <strain evidence="12 15">15S00348</strain>
    </source>
</reference>
<dbReference type="PANTHER" id="PTHR34476">
    <property type="entry name" value="DNA-DIRECTED RNA POLYMERASE SUBUNIT OMEGA"/>
    <property type="match status" value="1"/>
</dbReference>
<dbReference type="GO" id="GO:0003899">
    <property type="term" value="F:DNA-directed RNA polymerase activity"/>
    <property type="evidence" value="ECO:0007669"/>
    <property type="project" value="UniProtKB-UniRule"/>
</dbReference>
<dbReference type="GO" id="GO:0003677">
    <property type="term" value="F:DNA binding"/>
    <property type="evidence" value="ECO:0007669"/>
    <property type="project" value="UniProtKB-UniRule"/>
</dbReference>
<evidence type="ECO:0000256" key="7">
    <source>
        <dbReference type="ARBA" id="ARBA00023163"/>
    </source>
</evidence>
<keyword evidence="6 11" id="KW-0548">Nucleotidyltransferase</keyword>
<dbReference type="AlphaFoldDB" id="A0A1S8KLL5"/>
<comment type="subunit">
    <text evidence="11">The RNAP catalytic core consists of 2 alpha, 1 beta, 1 beta' and 1 omega subunit. When a sigma factor is associated with the core the holoenzyme is formed, which can initiate transcription.</text>
</comment>
<evidence type="ECO:0000313" key="15">
    <source>
        <dbReference type="Proteomes" id="UP000190409"/>
    </source>
</evidence>
<keyword evidence="4 11" id="KW-0240">DNA-directed RNA polymerase</keyword>
<evidence type="ECO:0000256" key="5">
    <source>
        <dbReference type="ARBA" id="ARBA00022679"/>
    </source>
</evidence>
<dbReference type="EC" id="2.7.7.6" evidence="2 11"/>
<evidence type="ECO:0000256" key="4">
    <source>
        <dbReference type="ARBA" id="ARBA00022478"/>
    </source>
</evidence>
<sequence>MLLHPSLDKLLNRIDSKYSLVMLSAKRAHQLAEDESSDGEEMLEEYQSIRNVGKALEEIEAGDLVIDSSQLNKE</sequence>
<dbReference type="InterPro" id="IPR003716">
    <property type="entry name" value="DNA-dir_RNA_pol_omega"/>
</dbReference>
<dbReference type="PANTHER" id="PTHR34476:SF1">
    <property type="entry name" value="DNA-DIRECTED RNA POLYMERASE SUBUNIT OMEGA"/>
    <property type="match status" value="1"/>
</dbReference>
<reference evidence="13 17" key="3">
    <citation type="submission" date="2019-07" db="EMBL/GenBank/DDBJ databases">
        <title>Genome assembly of a nasal isolate of Dolosigranulum pigrum from a chronic sinusitis patient.</title>
        <authorList>
            <person name="Baig S."/>
            <person name="Overballe-Petersen S."/>
            <person name="Kaspar U."/>
            <person name="Rendboe A."/>
            <person name="de Man T."/>
            <person name="Liu C."/>
            <person name="Price L.B."/>
            <person name="Stegger M."/>
            <person name="Becker K."/>
            <person name="Skytt Andersen P."/>
        </authorList>
    </citation>
    <scope>NUCLEOTIDE SEQUENCE [LARGE SCALE GENOMIC DNA]</scope>
    <source>
        <strain evidence="13 17">83VPs-KB5</strain>
    </source>
</reference>
<reference evidence="14 16" key="2">
    <citation type="submission" date="2017-03" db="EMBL/GenBank/DDBJ databases">
        <title>wgs assembly of Dolosigranulum pigrum KPL CDC strains.</title>
        <authorList>
            <person name="Brugger S.D."/>
            <person name="Pettigrew M."/>
            <person name="Kong Y."/>
            <person name="Lemon K.P."/>
        </authorList>
    </citation>
    <scope>NUCLEOTIDE SEQUENCE [LARGE SCALE GENOMIC DNA]</scope>
    <source>
        <strain evidence="14 16">KPL1931_CDC4294-98</strain>
    </source>
</reference>
<evidence type="ECO:0000256" key="2">
    <source>
        <dbReference type="ARBA" id="ARBA00012418"/>
    </source>
</evidence>
<dbReference type="Proteomes" id="UP000190409">
    <property type="component" value="Unassembled WGS sequence"/>
</dbReference>
<dbReference type="KEGG" id="dpm:FNV33_03580"/>
<dbReference type="RefSeq" id="WP_004636574.1">
    <property type="nucleotide sequence ID" value="NZ_CAJHJL010000001.1"/>
</dbReference>
<dbReference type="Proteomes" id="UP000249099">
    <property type="component" value="Unassembled WGS sequence"/>
</dbReference>
<evidence type="ECO:0000313" key="17">
    <source>
        <dbReference type="Proteomes" id="UP000315953"/>
    </source>
</evidence>
<evidence type="ECO:0000313" key="16">
    <source>
        <dbReference type="Proteomes" id="UP000249099"/>
    </source>
</evidence>
<dbReference type="GO" id="GO:0006351">
    <property type="term" value="P:DNA-templated transcription"/>
    <property type="evidence" value="ECO:0007669"/>
    <property type="project" value="UniProtKB-UniRule"/>
</dbReference>
<evidence type="ECO:0000256" key="1">
    <source>
        <dbReference type="ARBA" id="ARBA00006711"/>
    </source>
</evidence>
<dbReference type="EMBL" id="MUYF01000003">
    <property type="protein sequence ID" value="OOL80638.1"/>
    <property type="molecule type" value="Genomic_DNA"/>
</dbReference>
<dbReference type="GeneID" id="42694776"/>
<evidence type="ECO:0000256" key="10">
    <source>
        <dbReference type="ARBA" id="ARBA00048552"/>
    </source>
</evidence>
<dbReference type="Pfam" id="PF01192">
    <property type="entry name" value="RNA_pol_Rpb6"/>
    <property type="match status" value="1"/>
</dbReference>
<evidence type="ECO:0000256" key="11">
    <source>
        <dbReference type="HAMAP-Rule" id="MF_00366"/>
    </source>
</evidence>
<evidence type="ECO:0000256" key="6">
    <source>
        <dbReference type="ARBA" id="ARBA00022695"/>
    </source>
</evidence>
<proteinExistence type="inferred from homology"/>
<evidence type="ECO:0000256" key="9">
    <source>
        <dbReference type="ARBA" id="ARBA00029924"/>
    </source>
</evidence>
<dbReference type="GO" id="GO:0000428">
    <property type="term" value="C:DNA-directed RNA polymerase complex"/>
    <property type="evidence" value="ECO:0007669"/>
    <property type="project" value="UniProtKB-KW"/>
</dbReference>
<dbReference type="OrthoDB" id="9815459at2"/>
<dbReference type="InterPro" id="IPR006110">
    <property type="entry name" value="Pol_omega/Rpo6/RPB6"/>
</dbReference>
<organism evidence="12 15">
    <name type="scientific">Dolosigranulum pigrum</name>
    <dbReference type="NCBI Taxonomy" id="29394"/>
    <lineage>
        <taxon>Bacteria</taxon>
        <taxon>Bacillati</taxon>
        <taxon>Bacillota</taxon>
        <taxon>Bacilli</taxon>
        <taxon>Lactobacillales</taxon>
        <taxon>Carnobacteriaceae</taxon>
        <taxon>Dolosigranulum</taxon>
    </lineage>
</organism>
<dbReference type="Gene3D" id="3.90.940.10">
    <property type="match status" value="1"/>
</dbReference>
<dbReference type="EMBL" id="NAQV01000008">
    <property type="protein sequence ID" value="RAN64202.1"/>
    <property type="molecule type" value="Genomic_DNA"/>
</dbReference>
<dbReference type="HAMAP" id="MF_00366">
    <property type="entry name" value="RNApol_bact_RpoZ"/>
    <property type="match status" value="1"/>
</dbReference>
<evidence type="ECO:0000313" key="13">
    <source>
        <dbReference type="EMBL" id="QDO91176.1"/>
    </source>
</evidence>
<comment type="function">
    <text evidence="8 11">Promotes RNA polymerase assembly. Latches the N- and C-terminal regions of the beta' subunit thereby facilitating its interaction with the beta and alpha subunits.</text>
</comment>
<accession>A0A1S8KLL5</accession>
<dbReference type="InterPro" id="IPR036161">
    <property type="entry name" value="RPB6/omega-like_sf"/>
</dbReference>
<keyword evidence="7 11" id="KW-0804">Transcription</keyword>
<evidence type="ECO:0000313" key="12">
    <source>
        <dbReference type="EMBL" id="OOL80638.1"/>
    </source>
</evidence>
<dbReference type="SUPFAM" id="SSF63562">
    <property type="entry name" value="RPB6/omega subunit-like"/>
    <property type="match status" value="1"/>
</dbReference>
<evidence type="ECO:0000313" key="14">
    <source>
        <dbReference type="EMBL" id="RAN64202.1"/>
    </source>
</evidence>
<dbReference type="EMBL" id="CP041626">
    <property type="protein sequence ID" value="QDO91176.1"/>
    <property type="molecule type" value="Genomic_DNA"/>
</dbReference>
<evidence type="ECO:0000256" key="8">
    <source>
        <dbReference type="ARBA" id="ARBA00024694"/>
    </source>
</evidence>
<dbReference type="NCBIfam" id="TIGR00690">
    <property type="entry name" value="rpoZ"/>
    <property type="match status" value="1"/>
</dbReference>
<dbReference type="SMART" id="SM01409">
    <property type="entry name" value="RNA_pol_Rpb6"/>
    <property type="match status" value="1"/>
</dbReference>
<gene>
    <name evidence="11" type="primary">rpoZ</name>
    <name evidence="14" type="ORF">B8A44_02790</name>
    <name evidence="12" type="ORF">BWX42_01520</name>
    <name evidence="13" type="ORF">FNV33_03580</name>
</gene>
<comment type="similarity">
    <text evidence="1 11">Belongs to the RNA polymerase subunit omega family.</text>
</comment>
<comment type="catalytic activity">
    <reaction evidence="10 11">
        <text>RNA(n) + a ribonucleoside 5'-triphosphate = RNA(n+1) + diphosphate</text>
        <dbReference type="Rhea" id="RHEA:21248"/>
        <dbReference type="Rhea" id="RHEA-COMP:14527"/>
        <dbReference type="Rhea" id="RHEA-COMP:17342"/>
        <dbReference type="ChEBI" id="CHEBI:33019"/>
        <dbReference type="ChEBI" id="CHEBI:61557"/>
        <dbReference type="ChEBI" id="CHEBI:140395"/>
        <dbReference type="EC" id="2.7.7.6"/>
    </reaction>
</comment>
<evidence type="ECO:0000256" key="3">
    <source>
        <dbReference type="ARBA" id="ARBA00013725"/>
    </source>
</evidence>
<dbReference type="Proteomes" id="UP000315953">
    <property type="component" value="Chromosome"/>
</dbReference>
<name>A0A1S8KLL5_9LACT</name>